<dbReference type="AlphaFoldDB" id="A0AAD0XBH5"/>
<sequence length="60" mass="7117">MKGEPTTFAGLYRAETDELFISLNFRHKKTRFKRVVSFYVFQWLREPELMKGEPTTFAGL</sequence>
<dbReference type="EMBL" id="CP033065">
    <property type="protein sequence ID" value="AYM85318.1"/>
    <property type="molecule type" value="Genomic_DNA"/>
</dbReference>
<reference evidence="1 2" key="1">
    <citation type="submission" date="2018-10" db="EMBL/GenBank/DDBJ databases">
        <title>Complete Genome Sequence and Transcriptomic Profiles of a Marine Bacterium, Pseudoalteromonas agarivorans Hao 2018.</title>
        <authorList>
            <person name="Hao L."/>
        </authorList>
    </citation>
    <scope>NUCLEOTIDE SEQUENCE [LARGE SCALE GENOMIC DNA]</scope>
    <source>
        <strain evidence="1 2">Hao 2018</strain>
    </source>
</reference>
<proteinExistence type="predicted"/>
<dbReference type="RefSeq" id="WP_121636818.1">
    <property type="nucleotide sequence ID" value="NZ_CP033065.1"/>
</dbReference>
<accession>A0AAD0XBH5</accession>
<dbReference type="Proteomes" id="UP000279995">
    <property type="component" value="Chromosome I"/>
</dbReference>
<evidence type="ECO:0000313" key="2">
    <source>
        <dbReference type="Proteomes" id="UP000279995"/>
    </source>
</evidence>
<gene>
    <name evidence="1" type="ORF">D9T18_00760</name>
</gene>
<evidence type="ECO:0000313" key="1">
    <source>
        <dbReference type="EMBL" id="AYM85318.1"/>
    </source>
</evidence>
<organism evidence="1 2">
    <name type="scientific">Pseudoalteromonas agarivorans</name>
    <dbReference type="NCBI Taxonomy" id="176102"/>
    <lineage>
        <taxon>Bacteria</taxon>
        <taxon>Pseudomonadati</taxon>
        <taxon>Pseudomonadota</taxon>
        <taxon>Gammaproteobacteria</taxon>
        <taxon>Alteromonadales</taxon>
        <taxon>Pseudoalteromonadaceae</taxon>
        <taxon>Pseudoalteromonas</taxon>
    </lineage>
</organism>
<protein>
    <submittedName>
        <fullName evidence="1">Uncharacterized protein</fullName>
    </submittedName>
</protein>
<name>A0AAD0XBH5_9GAMM</name>